<proteinExistence type="inferred from homology"/>
<evidence type="ECO:0000256" key="2">
    <source>
        <dbReference type="ARBA" id="ARBA00022723"/>
    </source>
</evidence>
<evidence type="ECO:0000256" key="3">
    <source>
        <dbReference type="ARBA" id="ARBA00023004"/>
    </source>
</evidence>
<dbReference type="InterPro" id="IPR052352">
    <property type="entry name" value="Sugar_Degrad_Dehydratases"/>
</dbReference>
<dbReference type="GO" id="GO:0046872">
    <property type="term" value="F:metal ion binding"/>
    <property type="evidence" value="ECO:0007669"/>
    <property type="project" value="UniProtKB-KW"/>
</dbReference>
<keyword evidence="2" id="KW-0479">Metal-binding</keyword>
<organism evidence="8 9">
    <name type="scientific">Parapedobacter pyrenivorans</name>
    <dbReference type="NCBI Taxonomy" id="1305674"/>
    <lineage>
        <taxon>Bacteria</taxon>
        <taxon>Pseudomonadati</taxon>
        <taxon>Bacteroidota</taxon>
        <taxon>Sphingobacteriia</taxon>
        <taxon>Sphingobacteriales</taxon>
        <taxon>Sphingobacteriaceae</taxon>
        <taxon>Parapedobacter</taxon>
    </lineage>
</organism>
<accession>A0A917MCF0</accession>
<sequence>MGLNNNVENNKKLRSSDWFGRKGKDGFIYRAWMKNQGIPWDMFRDKPVIGICNTWSELTPCNAHFRELAESVRRGVLEAGGFPVEFPVMSLGETLMKPTAMLFRNLASMDVEESIRANPLDGVVLLCGCDKTTPSLVMGACSVDLPTLVVSGGPMLTGKYRGRNIGTSDIWRFSEDARRGMMSEEELNLAEGGMCRSRGHCAVMGTASSMASMVEALGITLPGNAAIPAADANRKVLAQLSGRRIVEMVRKDLKLSDILTRQAFENAIRVNAAIGGSTNFAIHLMAIAGRMGVELELEDFDRFSREVPLVANLQPSGAYFMEDLYYAGGLPAVMHAIERFLHTDALTANGRTVGENTAGCVSVDTTVIATVEEPINPVSGMVVLRGNLCEDGAVLKPSAASPALMQHTGRAVVFRDIEDYKRKIDDPDLDVDETSVLVLKNVGPKGYPGMPEVGNMGIPMKLLAKGVTDMVRISDGRMSGTGFGTVVLHVSPEAAAGGTLALVEDGDLIRLDVAGRRLELLVEEGELASRRARWQNEVNPFARGYAKLYVDHVEQAHLGADFDFLKGGSGSEVSRDSH</sequence>
<evidence type="ECO:0000313" key="9">
    <source>
        <dbReference type="Proteomes" id="UP000660862"/>
    </source>
</evidence>
<evidence type="ECO:0000259" key="7">
    <source>
        <dbReference type="Pfam" id="PF24877"/>
    </source>
</evidence>
<reference evidence="8" key="2">
    <citation type="submission" date="2020-09" db="EMBL/GenBank/DDBJ databases">
        <authorList>
            <person name="Sun Q."/>
            <person name="Zhou Y."/>
        </authorList>
    </citation>
    <scope>NUCLEOTIDE SEQUENCE</scope>
    <source>
        <strain evidence="8">CGMCC 1.12195</strain>
    </source>
</reference>
<dbReference type="EMBL" id="BMER01000001">
    <property type="protein sequence ID" value="GGG88450.1"/>
    <property type="molecule type" value="Genomic_DNA"/>
</dbReference>
<dbReference type="RefSeq" id="WP_188506013.1">
    <property type="nucleotide sequence ID" value="NZ_BMER01000001.1"/>
</dbReference>
<dbReference type="NCBIfam" id="NF004784">
    <property type="entry name" value="PRK06131.1"/>
    <property type="match status" value="1"/>
</dbReference>
<comment type="caution">
    <text evidence="8">The sequence shown here is derived from an EMBL/GenBank/DDBJ whole genome shotgun (WGS) entry which is preliminary data.</text>
</comment>
<feature type="domain" description="Dihydroxy-acid/6-phosphogluconate dehydratase N-terminal" evidence="6">
    <location>
        <begin position="46"/>
        <end position="356"/>
    </location>
</feature>
<name>A0A917MCF0_9SPHI</name>
<dbReference type="InterPro" id="IPR042096">
    <property type="entry name" value="Dihydro-acid_dehy_C"/>
</dbReference>
<dbReference type="PANTHER" id="PTHR43183:SF1">
    <property type="entry name" value="HYPOTHETICAL DIHYDROXY-ACID DEHYDRATASE (EUROFUNG)-RELATED"/>
    <property type="match status" value="1"/>
</dbReference>
<dbReference type="InterPro" id="IPR037237">
    <property type="entry name" value="IlvD/EDD_N"/>
</dbReference>
<keyword evidence="9" id="KW-1185">Reference proteome</keyword>
<dbReference type="GO" id="GO:0051536">
    <property type="term" value="F:iron-sulfur cluster binding"/>
    <property type="evidence" value="ECO:0007669"/>
    <property type="project" value="UniProtKB-KW"/>
</dbReference>
<dbReference type="FunFam" id="3.50.30.80:FF:000001">
    <property type="entry name" value="Dihydroxy-acid dehydratase"/>
    <property type="match status" value="1"/>
</dbReference>
<keyword evidence="3" id="KW-0408">Iron</keyword>
<dbReference type="SUPFAM" id="SSF143975">
    <property type="entry name" value="IlvD/EDD N-terminal domain-like"/>
    <property type="match status" value="1"/>
</dbReference>
<evidence type="ECO:0000256" key="5">
    <source>
        <dbReference type="ARBA" id="ARBA00023239"/>
    </source>
</evidence>
<dbReference type="PANTHER" id="PTHR43183">
    <property type="entry name" value="HYPOTHETICAL DIHYDROXYACID DEHYDRATASE (EUROFUNG)-RELATED"/>
    <property type="match status" value="1"/>
</dbReference>
<evidence type="ECO:0000256" key="1">
    <source>
        <dbReference type="ARBA" id="ARBA00006486"/>
    </source>
</evidence>
<reference evidence="8" key="1">
    <citation type="journal article" date="2014" name="Int. J. Syst. Evol. Microbiol.">
        <title>Complete genome sequence of Corynebacterium casei LMG S-19264T (=DSM 44701T), isolated from a smear-ripened cheese.</title>
        <authorList>
            <consortium name="US DOE Joint Genome Institute (JGI-PGF)"/>
            <person name="Walter F."/>
            <person name="Albersmeier A."/>
            <person name="Kalinowski J."/>
            <person name="Ruckert C."/>
        </authorList>
    </citation>
    <scope>NUCLEOTIDE SEQUENCE</scope>
    <source>
        <strain evidence="8">CGMCC 1.12195</strain>
    </source>
</reference>
<dbReference type="SUPFAM" id="SSF52016">
    <property type="entry name" value="LeuD/IlvD-like"/>
    <property type="match status" value="1"/>
</dbReference>
<dbReference type="InterPro" id="IPR000581">
    <property type="entry name" value="ILV_EDD_N"/>
</dbReference>
<dbReference type="Gene3D" id="3.50.30.80">
    <property type="entry name" value="IlvD/EDD C-terminal domain-like"/>
    <property type="match status" value="1"/>
</dbReference>
<keyword evidence="4" id="KW-0411">Iron-sulfur</keyword>
<dbReference type="Proteomes" id="UP000660862">
    <property type="component" value="Unassembled WGS sequence"/>
</dbReference>
<evidence type="ECO:0000259" key="6">
    <source>
        <dbReference type="Pfam" id="PF00920"/>
    </source>
</evidence>
<feature type="domain" description="Dihydroxy-acid/6-phosphogluconate dehydratase C-terminal" evidence="7">
    <location>
        <begin position="367"/>
        <end position="560"/>
    </location>
</feature>
<dbReference type="AlphaFoldDB" id="A0A917MCF0"/>
<dbReference type="Pfam" id="PF00920">
    <property type="entry name" value="ILVD_EDD_N"/>
    <property type="match status" value="1"/>
</dbReference>
<evidence type="ECO:0000313" key="8">
    <source>
        <dbReference type="EMBL" id="GGG88450.1"/>
    </source>
</evidence>
<dbReference type="NCBIfam" id="NF009560">
    <property type="entry name" value="PRK13017.1"/>
    <property type="match status" value="1"/>
</dbReference>
<evidence type="ECO:0000256" key="4">
    <source>
        <dbReference type="ARBA" id="ARBA00023014"/>
    </source>
</evidence>
<protein>
    <submittedName>
        <fullName evidence="8">Dihydroxy-acid dehydratase</fullName>
    </submittedName>
</protein>
<gene>
    <name evidence="8" type="primary">ilvD5</name>
    <name evidence="8" type="ORF">GCM10007415_23110</name>
</gene>
<comment type="similarity">
    <text evidence="1">Belongs to the IlvD/Edd family.</text>
</comment>
<dbReference type="Pfam" id="PF24877">
    <property type="entry name" value="ILV_EDD_C"/>
    <property type="match status" value="1"/>
</dbReference>
<dbReference type="GO" id="GO:0016836">
    <property type="term" value="F:hydro-lyase activity"/>
    <property type="evidence" value="ECO:0007669"/>
    <property type="project" value="UniProtKB-ARBA"/>
</dbReference>
<dbReference type="InterPro" id="IPR056740">
    <property type="entry name" value="ILV_EDD_C"/>
</dbReference>
<keyword evidence="5" id="KW-0456">Lyase</keyword>